<evidence type="ECO:0000313" key="3">
    <source>
        <dbReference type="Proteomes" id="UP000184512"/>
    </source>
</evidence>
<dbReference type="Gene3D" id="3.90.1200.10">
    <property type="match status" value="1"/>
</dbReference>
<dbReference type="EMBL" id="FQZG01000009">
    <property type="protein sequence ID" value="SHI58977.1"/>
    <property type="molecule type" value="Genomic_DNA"/>
</dbReference>
<dbReference type="InterPro" id="IPR002575">
    <property type="entry name" value="Aminoglycoside_PTrfase"/>
</dbReference>
<keyword evidence="3" id="KW-1185">Reference proteome</keyword>
<dbReference type="Pfam" id="PF01636">
    <property type="entry name" value="APH"/>
    <property type="match status" value="1"/>
</dbReference>
<feature type="domain" description="Aminoglycoside phosphotransferase" evidence="1">
    <location>
        <begin position="123"/>
        <end position="259"/>
    </location>
</feature>
<evidence type="ECO:0000313" key="2">
    <source>
        <dbReference type="EMBL" id="SHI58977.1"/>
    </source>
</evidence>
<keyword evidence="2" id="KW-0808">Transferase</keyword>
<proteinExistence type="predicted"/>
<dbReference type="Proteomes" id="UP000184512">
    <property type="component" value="Unassembled WGS sequence"/>
</dbReference>
<reference evidence="2 3" key="1">
    <citation type="submission" date="2016-11" db="EMBL/GenBank/DDBJ databases">
        <authorList>
            <person name="Jaros S."/>
            <person name="Januszkiewicz K."/>
            <person name="Wedrychowicz H."/>
        </authorList>
    </citation>
    <scope>NUCLEOTIDE SEQUENCE [LARGE SCALE GENOMIC DNA]</scope>
    <source>
        <strain evidence="2 3">DSM 12906</strain>
    </source>
</reference>
<dbReference type="SUPFAM" id="SSF56112">
    <property type="entry name" value="Protein kinase-like (PK-like)"/>
    <property type="match status" value="1"/>
</dbReference>
<protein>
    <submittedName>
        <fullName evidence="2">Phosphotransferase enzyme family protein</fullName>
    </submittedName>
</protein>
<sequence>MSEIQAVIPRGIADFVRTVASDHGGEAASHTVVSELAHQGQRRPQPDRARARLYACAGVVVKIHPFGADTALLRRRLQVITQPGASRFWVQPLHGIPILAPDGQLTTIWPRVAVLAPDHRPPWTQLGTLLAELHRTRPAGSSFPQAGVLARLGRAIDYLRRRPYDDLIWLVELGENLASRLRRPQRTAMIHGDLHLGQLGRPSPAGDWYLLDPDDTGVGDPAWDLARPAAFWAAGLLPDEPWTILLNAYRAAGGPAVPPAGDPWTDLDPPARAATLIAAARSLRSGESPATTRALLQACRRMQDS</sequence>
<name>A0A1M6CDA0_9ACTN</name>
<organism evidence="2 3">
    <name type="scientific">Tessaracoccus bendigoensis DSM 12906</name>
    <dbReference type="NCBI Taxonomy" id="1123357"/>
    <lineage>
        <taxon>Bacteria</taxon>
        <taxon>Bacillati</taxon>
        <taxon>Actinomycetota</taxon>
        <taxon>Actinomycetes</taxon>
        <taxon>Propionibacteriales</taxon>
        <taxon>Propionibacteriaceae</taxon>
        <taxon>Tessaracoccus</taxon>
    </lineage>
</organism>
<gene>
    <name evidence="2" type="ORF">SAMN02745244_00664</name>
</gene>
<accession>A0A1M6CDA0</accession>
<dbReference type="STRING" id="1123357.SAMN02745244_00664"/>
<evidence type="ECO:0000259" key="1">
    <source>
        <dbReference type="Pfam" id="PF01636"/>
    </source>
</evidence>
<dbReference type="GO" id="GO:0016740">
    <property type="term" value="F:transferase activity"/>
    <property type="evidence" value="ECO:0007669"/>
    <property type="project" value="UniProtKB-KW"/>
</dbReference>
<dbReference type="AlphaFoldDB" id="A0A1M6CDA0"/>
<dbReference type="InterPro" id="IPR011009">
    <property type="entry name" value="Kinase-like_dom_sf"/>
</dbReference>